<keyword evidence="9" id="KW-1185">Reference proteome</keyword>
<dbReference type="InterPro" id="IPR019734">
    <property type="entry name" value="TPR_rpt"/>
</dbReference>
<dbReference type="SUPFAM" id="SSF48452">
    <property type="entry name" value="TPR-like"/>
    <property type="match status" value="3"/>
</dbReference>
<dbReference type="GO" id="GO:0000160">
    <property type="term" value="P:phosphorelay signal transduction system"/>
    <property type="evidence" value="ECO:0007669"/>
    <property type="project" value="InterPro"/>
</dbReference>
<evidence type="ECO:0000256" key="1">
    <source>
        <dbReference type="ARBA" id="ARBA00005820"/>
    </source>
</evidence>
<dbReference type="GO" id="GO:0003677">
    <property type="term" value="F:DNA binding"/>
    <property type="evidence" value="ECO:0007669"/>
    <property type="project" value="UniProtKB-UniRule"/>
</dbReference>
<keyword evidence="2" id="KW-0805">Transcription regulation</keyword>
<keyword evidence="3 5" id="KW-0238">DNA-binding</keyword>
<dbReference type="Gene3D" id="1.10.10.10">
    <property type="entry name" value="Winged helix-like DNA-binding domain superfamily/Winged helix DNA-binding domain"/>
    <property type="match status" value="1"/>
</dbReference>
<evidence type="ECO:0000256" key="4">
    <source>
        <dbReference type="ARBA" id="ARBA00023163"/>
    </source>
</evidence>
<dbReference type="PANTHER" id="PTHR35807">
    <property type="entry name" value="TRANSCRIPTIONAL REGULATOR REDD-RELATED"/>
    <property type="match status" value="1"/>
</dbReference>
<dbReference type="SMART" id="SM00862">
    <property type="entry name" value="Trans_reg_C"/>
    <property type="match status" value="1"/>
</dbReference>
<dbReference type="eggNOG" id="COG3629">
    <property type="taxonomic scope" value="Bacteria"/>
</dbReference>
<feature type="domain" description="OmpR/PhoB-type" evidence="7">
    <location>
        <begin position="1"/>
        <end position="92"/>
    </location>
</feature>
<dbReference type="Pfam" id="PF03704">
    <property type="entry name" value="BTAD"/>
    <property type="match status" value="1"/>
</dbReference>
<dbReference type="KEGG" id="cai:Caci_5691"/>
<dbReference type="PANTHER" id="PTHR35807:SF1">
    <property type="entry name" value="TRANSCRIPTIONAL REGULATOR REDD"/>
    <property type="match status" value="1"/>
</dbReference>
<dbReference type="InterPro" id="IPR011990">
    <property type="entry name" value="TPR-like_helical_dom_sf"/>
</dbReference>
<reference evidence="8 9" key="1">
    <citation type="journal article" date="2009" name="Stand. Genomic Sci.">
        <title>Complete genome sequence of Catenulispora acidiphila type strain (ID 139908).</title>
        <authorList>
            <person name="Copeland A."/>
            <person name="Lapidus A."/>
            <person name="Glavina Del Rio T."/>
            <person name="Nolan M."/>
            <person name="Lucas S."/>
            <person name="Chen F."/>
            <person name="Tice H."/>
            <person name="Cheng J.F."/>
            <person name="Bruce D."/>
            <person name="Goodwin L."/>
            <person name="Pitluck S."/>
            <person name="Mikhailova N."/>
            <person name="Pati A."/>
            <person name="Ivanova N."/>
            <person name="Mavromatis K."/>
            <person name="Chen A."/>
            <person name="Palaniappan K."/>
            <person name="Chain P."/>
            <person name="Land M."/>
            <person name="Hauser L."/>
            <person name="Chang Y.J."/>
            <person name="Jeffries C.D."/>
            <person name="Chertkov O."/>
            <person name="Brettin T."/>
            <person name="Detter J.C."/>
            <person name="Han C."/>
            <person name="Ali Z."/>
            <person name="Tindall B.J."/>
            <person name="Goker M."/>
            <person name="Bristow J."/>
            <person name="Eisen J.A."/>
            <person name="Markowitz V."/>
            <person name="Hugenholtz P."/>
            <person name="Kyrpides N.C."/>
            <person name="Klenk H.P."/>
        </authorList>
    </citation>
    <scope>NUCLEOTIDE SEQUENCE [LARGE SCALE GENOMIC DNA]</scope>
    <source>
        <strain evidence="9">DSM 44928 / JCM 14897 / NBRC 102108 / NRRL B-24433 / ID139908</strain>
    </source>
</reference>
<dbReference type="InterPro" id="IPR001867">
    <property type="entry name" value="OmpR/PhoB-type_DNA-bd"/>
</dbReference>
<dbReference type="Proteomes" id="UP000000851">
    <property type="component" value="Chromosome"/>
</dbReference>
<dbReference type="EMBL" id="CP001700">
    <property type="protein sequence ID" value="ACU74549.1"/>
    <property type="molecule type" value="Genomic_DNA"/>
</dbReference>
<evidence type="ECO:0000256" key="2">
    <source>
        <dbReference type="ARBA" id="ARBA00023015"/>
    </source>
</evidence>
<feature type="region of interest" description="Disordered" evidence="6">
    <location>
        <begin position="243"/>
        <end position="272"/>
    </location>
</feature>
<dbReference type="HOGENOM" id="CLU_004665_2_0_11"/>
<dbReference type="InParanoid" id="C7QCA1"/>
<evidence type="ECO:0000313" key="9">
    <source>
        <dbReference type="Proteomes" id="UP000000851"/>
    </source>
</evidence>
<organism evidence="8 9">
    <name type="scientific">Catenulispora acidiphila (strain DSM 44928 / JCM 14897 / NBRC 102108 / NRRL B-24433 / ID139908)</name>
    <dbReference type="NCBI Taxonomy" id="479433"/>
    <lineage>
        <taxon>Bacteria</taxon>
        <taxon>Bacillati</taxon>
        <taxon>Actinomycetota</taxon>
        <taxon>Actinomycetes</taxon>
        <taxon>Catenulisporales</taxon>
        <taxon>Catenulisporaceae</taxon>
        <taxon>Catenulispora</taxon>
    </lineage>
</organism>
<evidence type="ECO:0000259" key="7">
    <source>
        <dbReference type="PROSITE" id="PS51755"/>
    </source>
</evidence>
<dbReference type="STRING" id="479433.Caci_5691"/>
<dbReference type="SMART" id="SM01043">
    <property type="entry name" value="BTAD"/>
    <property type="match status" value="1"/>
</dbReference>
<dbReference type="SUPFAM" id="SSF46894">
    <property type="entry name" value="C-terminal effector domain of the bipartite response regulators"/>
    <property type="match status" value="1"/>
</dbReference>
<dbReference type="InterPro" id="IPR005158">
    <property type="entry name" value="BTAD"/>
</dbReference>
<dbReference type="PROSITE" id="PS51755">
    <property type="entry name" value="OMPR_PHOB"/>
    <property type="match status" value="1"/>
</dbReference>
<feature type="DNA-binding region" description="OmpR/PhoB-type" evidence="5">
    <location>
        <begin position="1"/>
        <end position="92"/>
    </location>
</feature>
<evidence type="ECO:0000256" key="3">
    <source>
        <dbReference type="ARBA" id="ARBA00023125"/>
    </source>
</evidence>
<feature type="compositionally biased region" description="Basic and acidic residues" evidence="6">
    <location>
        <begin position="915"/>
        <end position="925"/>
    </location>
</feature>
<comment type="similarity">
    <text evidence="1">Belongs to the AfsR/DnrI/RedD regulatory family.</text>
</comment>
<dbReference type="SUPFAM" id="SSF52540">
    <property type="entry name" value="P-loop containing nucleoside triphosphate hydrolases"/>
    <property type="match status" value="1"/>
</dbReference>
<feature type="region of interest" description="Disordered" evidence="6">
    <location>
        <begin position="915"/>
        <end position="956"/>
    </location>
</feature>
<dbReference type="CDD" id="cd15831">
    <property type="entry name" value="BTAD"/>
    <property type="match status" value="1"/>
</dbReference>
<dbReference type="InterPro" id="IPR036388">
    <property type="entry name" value="WH-like_DNA-bd_sf"/>
</dbReference>
<dbReference type="Gene3D" id="1.25.40.10">
    <property type="entry name" value="Tetratricopeptide repeat domain"/>
    <property type="match status" value="2"/>
</dbReference>
<dbReference type="InterPro" id="IPR051677">
    <property type="entry name" value="AfsR-DnrI-RedD_regulator"/>
</dbReference>
<dbReference type="eggNOG" id="COG3903">
    <property type="taxonomic scope" value="Bacteria"/>
</dbReference>
<dbReference type="PRINTS" id="PR00364">
    <property type="entry name" value="DISEASERSIST"/>
</dbReference>
<gene>
    <name evidence="8" type="ordered locus">Caci_5691</name>
</gene>
<name>C7QCA1_CATAD</name>
<accession>C7QCA1</accession>
<sequence length="956" mass="102168">MQIGVLGPLSVAAEAGEVRVTGRRRRALLALLALHANQVVHTGRLIETAWGSAAAPTSSDSLPSYILRLRRALGAEIGARILTRPGGYTLELAEDELDLIRFRTLRSAAKAKADSGDWPGFHALAEQALAQWRGDPLADIVTDGEMQEETEALSAAHLELWRDRLDAGLFLGRHAEVAAETAPLVARHPMDERFREQRMLALYHTGRRTQALAVFREVRRLLVDEVGVEPGSRLAEIHARILRGDPEPSEPRASSPATVTVAHPAPRQLPPAPLRFTARHEPIAALDQWIATAGRTAGTVAVVSGPPGVGKTALAVHFAHTIADRFPDGQIYLNLRGFDPLEPPVAAATAMRDVLVALGMPSGAVPTEPAALLALYRSRLSGGRMLLVLDNARDAAQVRSLIPAGPGSIVVVTSRDRLFGLIAVDGGVALPLDALTPAESAQLLAGRLGATTVREHRAAAEEMAQLCSHLPLALTIAAARAAAHPTIPLANWVSELRRADRRLDMLTTGDRDSNVRTVFSSSYHALSTSAGTVFRFLSLHPGPEIGAAAARALTGLPDREARGALDELTRASLVAETVPGRFAGHDLLREYAAELGQEHDPEFARRSGIQRLLDYYLHSAHAVLTPSYAQRLALELAAPVPGAHPEQFLDRQQGRAWRDTESRALIAAVPLAARAGLDRHAWQLATVLAGHLGFVGLRQEQMDVAAAGLAAASLDGDPVGLGLSHMHVAEAHAAQGQDVEALEHLDKALEYFVDLGEASWQGMVLLYVSQACERRADFTAALDAAQRASVLLASVDDPDGQAQALNNAGHYHTELGRPDLGLEHAERALALTREVGNRFAEFAVLDTLIVAHDRLGDPKSAVACGRKAAQIADQLGPTPHLAVVLDHLAQAHWNGGDTAEARTAWQSALAIMEEHQDPKADELRRRLSGLREPTGGLDGGGRESNPPDGDSPSHPL</sequence>
<dbReference type="GO" id="GO:0006355">
    <property type="term" value="P:regulation of DNA-templated transcription"/>
    <property type="evidence" value="ECO:0007669"/>
    <property type="project" value="InterPro"/>
</dbReference>
<proteinExistence type="inferred from homology"/>
<dbReference type="Pfam" id="PF00486">
    <property type="entry name" value="Trans_reg_C"/>
    <property type="match status" value="1"/>
</dbReference>
<dbReference type="GO" id="GO:0043531">
    <property type="term" value="F:ADP binding"/>
    <property type="evidence" value="ECO:0007669"/>
    <property type="project" value="InterPro"/>
</dbReference>
<dbReference type="AlphaFoldDB" id="C7QCA1"/>
<dbReference type="Pfam" id="PF13424">
    <property type="entry name" value="TPR_12"/>
    <property type="match status" value="1"/>
</dbReference>
<dbReference type="SMART" id="SM00028">
    <property type="entry name" value="TPR"/>
    <property type="match status" value="4"/>
</dbReference>
<evidence type="ECO:0000313" key="8">
    <source>
        <dbReference type="EMBL" id="ACU74549.1"/>
    </source>
</evidence>
<protein>
    <submittedName>
        <fullName evidence="8">Transcriptional regulator, SARP family</fullName>
    </submittedName>
</protein>
<keyword evidence="4" id="KW-0804">Transcription</keyword>
<evidence type="ECO:0000256" key="6">
    <source>
        <dbReference type="SAM" id="MobiDB-lite"/>
    </source>
</evidence>
<evidence type="ECO:0000256" key="5">
    <source>
        <dbReference type="PROSITE-ProRule" id="PRU01091"/>
    </source>
</evidence>
<dbReference type="Gene3D" id="3.40.50.300">
    <property type="entry name" value="P-loop containing nucleotide triphosphate hydrolases"/>
    <property type="match status" value="1"/>
</dbReference>
<dbReference type="InterPro" id="IPR027417">
    <property type="entry name" value="P-loop_NTPase"/>
</dbReference>
<dbReference type="InterPro" id="IPR016032">
    <property type="entry name" value="Sig_transdc_resp-reg_C-effctor"/>
</dbReference>